<gene>
    <name evidence="3" type="ORF">TL5118_00189</name>
    <name evidence="4" type="ORF">TL5120_03351</name>
</gene>
<sequence>MTQTPDPAVATAPKDDTKNTVGAGPWDVALYFVQRFPAFAFALAVIAALFYGASYIIQLNISANKELKEVRQQIAQERDEHQKALAAMTAAAEVKLEEARLAQEAARIETANAKIAIAEARATVAQAQAEARATVEDTLMRTAERVQTLVINQLSSVEDLDRIRLANAATMRDQLSKAEERRDTLLKEVADLEERETLAGLNLVWEAALAAAKDNNWYEVGKEFQQFESYVDLKDETTLETLKTKVTTAESATLRAAASLSLMAHNTDALWLEQFLRTLKDSSDLDPDWIRSIRNGSDMPESTWDDVNQALAPTLFQDPAQSEKDVYLLAFLSGSFPYRYSGEGNGIPPDPRKWALISQLLSVVRNDLARFDPQLRLTALEELRWLSLPATHVWASQLQTSDEFTDQYHQQSLKRLLDQDSNYPAFATVPTATVTAFWTSPDLADMRDRYLTEGTHDGYSYQ</sequence>
<organism evidence="4 6">
    <name type="scientific">Thalassovita autumnalis</name>
    <dbReference type="NCBI Taxonomy" id="2072972"/>
    <lineage>
        <taxon>Bacteria</taxon>
        <taxon>Pseudomonadati</taxon>
        <taxon>Pseudomonadota</taxon>
        <taxon>Alphaproteobacteria</taxon>
        <taxon>Rhodobacterales</taxon>
        <taxon>Roseobacteraceae</taxon>
        <taxon>Thalassovita</taxon>
    </lineage>
</organism>
<name>A0A0P1FKL7_9RHOB</name>
<keyword evidence="2" id="KW-1133">Transmembrane helix</keyword>
<keyword evidence="1" id="KW-0175">Coiled coil</keyword>
<dbReference type="EMBL" id="CYSC01000041">
    <property type="protein sequence ID" value="CUH73541.1"/>
    <property type="molecule type" value="Genomic_DNA"/>
</dbReference>
<evidence type="ECO:0000313" key="3">
    <source>
        <dbReference type="EMBL" id="CUH62808.1"/>
    </source>
</evidence>
<feature type="transmembrane region" description="Helical" evidence="2">
    <location>
        <begin position="36"/>
        <end position="57"/>
    </location>
</feature>
<keyword evidence="2" id="KW-0812">Transmembrane</keyword>
<feature type="coiled-coil region" evidence="1">
    <location>
        <begin position="168"/>
        <end position="195"/>
    </location>
</feature>
<feature type="coiled-coil region" evidence="1">
    <location>
        <begin position="60"/>
        <end position="137"/>
    </location>
</feature>
<keyword evidence="5" id="KW-1185">Reference proteome</keyword>
<keyword evidence="2" id="KW-0472">Membrane</keyword>
<reference evidence="3 5" key="2">
    <citation type="submission" date="2015-09" db="EMBL/GenBank/DDBJ databases">
        <authorList>
            <person name="Rodrigo-Torres L."/>
            <person name="Arahal D.R."/>
        </authorList>
    </citation>
    <scope>NUCLEOTIDE SEQUENCE [LARGE SCALE GENOMIC DNA]</scope>
    <source>
        <strain evidence="3 5">CECT 5118</strain>
    </source>
</reference>
<protein>
    <submittedName>
        <fullName evidence="4">Uncharacterized protein</fullName>
    </submittedName>
</protein>
<evidence type="ECO:0000256" key="2">
    <source>
        <dbReference type="SAM" id="Phobius"/>
    </source>
</evidence>
<evidence type="ECO:0000313" key="5">
    <source>
        <dbReference type="Proteomes" id="UP000051086"/>
    </source>
</evidence>
<dbReference type="Proteomes" id="UP000051086">
    <property type="component" value="Unassembled WGS sequence"/>
</dbReference>
<accession>A0A0P1FKL7</accession>
<evidence type="ECO:0000313" key="4">
    <source>
        <dbReference type="EMBL" id="CUH73541.1"/>
    </source>
</evidence>
<dbReference type="Proteomes" id="UP000051887">
    <property type="component" value="Unassembled WGS sequence"/>
</dbReference>
<evidence type="ECO:0000256" key="1">
    <source>
        <dbReference type="SAM" id="Coils"/>
    </source>
</evidence>
<proteinExistence type="predicted"/>
<dbReference type="EMBL" id="CYSB01000004">
    <property type="protein sequence ID" value="CUH62808.1"/>
    <property type="molecule type" value="Genomic_DNA"/>
</dbReference>
<dbReference type="AlphaFoldDB" id="A0A0P1FKL7"/>
<evidence type="ECO:0000313" key="6">
    <source>
        <dbReference type="Proteomes" id="UP000051887"/>
    </source>
</evidence>
<reference evidence="4 6" key="1">
    <citation type="submission" date="2015-09" db="EMBL/GenBank/DDBJ databases">
        <authorList>
            <consortium name="Swine Surveillance"/>
        </authorList>
    </citation>
    <scope>NUCLEOTIDE SEQUENCE [LARGE SCALE GENOMIC DNA]</scope>
    <source>
        <strain evidence="4 6">5120</strain>
    </source>
</reference>
<dbReference type="RefSeq" id="WP_058244695.1">
    <property type="nucleotide sequence ID" value="NZ_CYSB01000004.1"/>
</dbReference>